<organism evidence="2 3">
    <name type="scientific">Rhododendron griersonianum</name>
    <dbReference type="NCBI Taxonomy" id="479676"/>
    <lineage>
        <taxon>Eukaryota</taxon>
        <taxon>Viridiplantae</taxon>
        <taxon>Streptophyta</taxon>
        <taxon>Embryophyta</taxon>
        <taxon>Tracheophyta</taxon>
        <taxon>Spermatophyta</taxon>
        <taxon>Magnoliopsida</taxon>
        <taxon>eudicotyledons</taxon>
        <taxon>Gunneridae</taxon>
        <taxon>Pentapetalae</taxon>
        <taxon>asterids</taxon>
        <taxon>Ericales</taxon>
        <taxon>Ericaceae</taxon>
        <taxon>Ericoideae</taxon>
        <taxon>Rhodoreae</taxon>
        <taxon>Rhododendron</taxon>
    </lineage>
</organism>
<sequence>MDIGEVEVVNRKDPLEKFCQHPEPRYLTDGWADLIEEVGQEFPGGVKEFREVLQKFSIENGFEYIFVKNDKYRVTANCVVVGCEWHVHAILNRTNGAFCIKDLQYDHNCGSTYRTNKHKRVTSTLIANEIASIVEKKSKSTPINMVDFFLDKYGLDLAYHNAWLGVEKEMGELYGDYERSL</sequence>
<dbReference type="PANTHER" id="PTHR31973">
    <property type="entry name" value="POLYPROTEIN, PUTATIVE-RELATED"/>
    <property type="match status" value="1"/>
</dbReference>
<dbReference type="PANTHER" id="PTHR31973:SF187">
    <property type="entry name" value="MUTATOR TRANSPOSASE MUDRA PROTEIN"/>
    <property type="match status" value="1"/>
</dbReference>
<dbReference type="Pfam" id="PF03108">
    <property type="entry name" value="DBD_Tnp_Mut"/>
    <property type="match status" value="1"/>
</dbReference>
<accession>A0AAV6IBI0</accession>
<name>A0AAV6IBI0_9ERIC</name>
<dbReference type="Proteomes" id="UP000823749">
    <property type="component" value="Chromosome 11"/>
</dbReference>
<reference evidence="2" key="1">
    <citation type="submission" date="2020-08" db="EMBL/GenBank/DDBJ databases">
        <title>Plant Genome Project.</title>
        <authorList>
            <person name="Zhang R.-G."/>
        </authorList>
    </citation>
    <scope>NUCLEOTIDE SEQUENCE</scope>
    <source>
        <strain evidence="2">WSP0</strain>
        <tissue evidence="2">Leaf</tissue>
    </source>
</reference>
<evidence type="ECO:0000313" key="3">
    <source>
        <dbReference type="Proteomes" id="UP000823749"/>
    </source>
</evidence>
<dbReference type="AlphaFoldDB" id="A0AAV6IBI0"/>
<dbReference type="InterPro" id="IPR004332">
    <property type="entry name" value="Transposase_MuDR"/>
</dbReference>
<gene>
    <name evidence="2" type="ORF">RHGRI_031399</name>
</gene>
<evidence type="ECO:0000259" key="1">
    <source>
        <dbReference type="Pfam" id="PF03108"/>
    </source>
</evidence>
<proteinExistence type="predicted"/>
<protein>
    <recommendedName>
        <fullName evidence="1">Transposase MuDR plant domain-containing protein</fullName>
    </recommendedName>
</protein>
<keyword evidence="3" id="KW-1185">Reference proteome</keyword>
<dbReference type="EMBL" id="JACTNZ010000011">
    <property type="protein sequence ID" value="KAG5524709.1"/>
    <property type="molecule type" value="Genomic_DNA"/>
</dbReference>
<feature type="domain" description="Transposase MuDR plant" evidence="1">
    <location>
        <begin position="37"/>
        <end position="100"/>
    </location>
</feature>
<evidence type="ECO:0000313" key="2">
    <source>
        <dbReference type="EMBL" id="KAG5524709.1"/>
    </source>
</evidence>
<comment type="caution">
    <text evidence="2">The sequence shown here is derived from an EMBL/GenBank/DDBJ whole genome shotgun (WGS) entry which is preliminary data.</text>
</comment>